<evidence type="ECO:0000256" key="1">
    <source>
        <dbReference type="SAM" id="MobiDB-lite"/>
    </source>
</evidence>
<accession>A0ABR5AJY0</accession>
<feature type="signal peptide" evidence="3">
    <location>
        <begin position="1"/>
        <end position="28"/>
    </location>
</feature>
<dbReference type="RefSeq" id="WP_041047060.1">
    <property type="nucleotide sequence ID" value="NZ_JXAK01000010.1"/>
</dbReference>
<keyword evidence="2" id="KW-1133">Transmembrane helix</keyword>
<feature type="region of interest" description="Disordered" evidence="1">
    <location>
        <begin position="37"/>
        <end position="108"/>
    </location>
</feature>
<feature type="compositionally biased region" description="Low complexity" evidence="1">
    <location>
        <begin position="37"/>
        <end position="105"/>
    </location>
</feature>
<dbReference type="EMBL" id="JXAK01000010">
    <property type="protein sequence ID" value="KIL41354.1"/>
    <property type="molecule type" value="Genomic_DNA"/>
</dbReference>
<evidence type="ECO:0000313" key="5">
    <source>
        <dbReference type="Proteomes" id="UP000031967"/>
    </source>
</evidence>
<feature type="transmembrane region" description="Helical" evidence="2">
    <location>
        <begin position="178"/>
        <end position="198"/>
    </location>
</feature>
<dbReference type="Proteomes" id="UP000031967">
    <property type="component" value="Unassembled WGS sequence"/>
</dbReference>
<keyword evidence="3" id="KW-0732">Signal</keyword>
<proteinExistence type="predicted"/>
<name>A0ABR5AJY0_9BACL</name>
<keyword evidence="2" id="KW-0472">Membrane</keyword>
<evidence type="ECO:0000256" key="3">
    <source>
        <dbReference type="SAM" id="SignalP"/>
    </source>
</evidence>
<keyword evidence="5" id="KW-1185">Reference proteome</keyword>
<protein>
    <submittedName>
        <fullName evidence="4">Uncharacterized protein</fullName>
    </submittedName>
</protein>
<reference evidence="4 5" key="1">
    <citation type="submission" date="2014-12" db="EMBL/GenBank/DDBJ databases">
        <title>Draft genome sequence of Paenibacillus kamchatkensis strain B-2647.</title>
        <authorList>
            <person name="Karlyshev A.V."/>
            <person name="Kudryashova E.B."/>
        </authorList>
    </citation>
    <scope>NUCLEOTIDE SEQUENCE [LARGE SCALE GENOMIC DNA]</scope>
    <source>
        <strain evidence="4 5">VKM B-2647</strain>
    </source>
</reference>
<evidence type="ECO:0000256" key="2">
    <source>
        <dbReference type="SAM" id="Phobius"/>
    </source>
</evidence>
<evidence type="ECO:0000313" key="4">
    <source>
        <dbReference type="EMBL" id="KIL41354.1"/>
    </source>
</evidence>
<sequence>MKRFVSIGSLFLALMLTFALSGANDAFAKGYSGGSSVSSSRSGGYSGSSSFSSTPSTSTRSGSFTTPGGMGKTSPNTSATTPPSSSSSSGYSTSSKPSGYSTSGSYSGGTTGSYSTGYRGGTYVTPSRGYSGGYVGSTYYPYHSHFLTGVLLGSMLHPFGGYGFGWGPWWGYSLGGHVISPLAIIIDLILIVLVIAIIRRLVFRPRY</sequence>
<gene>
    <name evidence="4" type="ORF">SD70_07895</name>
</gene>
<organism evidence="4 5">
    <name type="scientific">Gordoniibacillus kamchatkensis</name>
    <dbReference type="NCBI Taxonomy" id="1590651"/>
    <lineage>
        <taxon>Bacteria</taxon>
        <taxon>Bacillati</taxon>
        <taxon>Bacillota</taxon>
        <taxon>Bacilli</taxon>
        <taxon>Bacillales</taxon>
        <taxon>Paenibacillaceae</taxon>
        <taxon>Gordoniibacillus</taxon>
    </lineage>
</organism>
<feature type="chain" id="PRO_5045440403" evidence="3">
    <location>
        <begin position="29"/>
        <end position="207"/>
    </location>
</feature>
<comment type="caution">
    <text evidence="4">The sequence shown here is derived from an EMBL/GenBank/DDBJ whole genome shotgun (WGS) entry which is preliminary data.</text>
</comment>
<keyword evidence="2" id="KW-0812">Transmembrane</keyword>